<feature type="domain" description="Pirin C-terminal" evidence="1">
    <location>
        <begin position="2"/>
        <end position="81"/>
    </location>
</feature>
<dbReference type="InterPro" id="IPR014710">
    <property type="entry name" value="RmlC-like_jellyroll"/>
</dbReference>
<dbReference type="Gene3D" id="2.60.120.10">
    <property type="entry name" value="Jelly Rolls"/>
    <property type="match status" value="2"/>
</dbReference>
<gene>
    <name evidence="2" type="ORF">B1A_05719</name>
</gene>
<organism evidence="2">
    <name type="scientific">mine drainage metagenome</name>
    <dbReference type="NCBI Taxonomy" id="410659"/>
    <lineage>
        <taxon>unclassified sequences</taxon>
        <taxon>metagenomes</taxon>
        <taxon>ecological metagenomes</taxon>
    </lineage>
</organism>
<dbReference type="EMBL" id="AUZX01004172">
    <property type="protein sequence ID" value="EQD71601.1"/>
    <property type="molecule type" value="Genomic_DNA"/>
</dbReference>
<accession>T1BF90</accession>
<dbReference type="InterPro" id="IPR011051">
    <property type="entry name" value="RmlC_Cupin_sf"/>
</dbReference>
<feature type="non-terminal residue" evidence="2">
    <location>
        <position position="1"/>
    </location>
</feature>
<dbReference type="InterPro" id="IPR008778">
    <property type="entry name" value="Pirin_C_dom"/>
</dbReference>
<comment type="caution">
    <text evidence="2">The sequence shown here is derived from an EMBL/GenBank/DDBJ whole genome shotgun (WGS) entry which is preliminary data.</text>
</comment>
<dbReference type="SUPFAM" id="SSF51182">
    <property type="entry name" value="RmlC-like cupins"/>
    <property type="match status" value="1"/>
</dbReference>
<reference evidence="2" key="1">
    <citation type="submission" date="2013-08" db="EMBL/GenBank/DDBJ databases">
        <authorList>
            <person name="Mendez C."/>
            <person name="Richter M."/>
            <person name="Ferrer M."/>
            <person name="Sanchez J."/>
        </authorList>
    </citation>
    <scope>NUCLEOTIDE SEQUENCE</scope>
</reference>
<proteinExistence type="predicted"/>
<sequence length="98" mass="10574">YTERAAYVVQGDVTCAGVRAGPGRMLVFAAGTAIGLSTPTGARVVLIGGEPVGERHIYWNFVASSLARIEQAKRDWREGRFPKVPGDDLEFIPLPEST</sequence>
<dbReference type="AlphaFoldDB" id="T1BF90"/>
<protein>
    <submittedName>
        <fullName evidence="2">Pirin domain protein</fullName>
    </submittedName>
</protein>
<name>T1BF90_9ZZZZ</name>
<dbReference type="Pfam" id="PF05726">
    <property type="entry name" value="Pirin_C"/>
    <property type="match status" value="1"/>
</dbReference>
<evidence type="ECO:0000259" key="1">
    <source>
        <dbReference type="Pfam" id="PF05726"/>
    </source>
</evidence>
<evidence type="ECO:0000313" key="2">
    <source>
        <dbReference type="EMBL" id="EQD71601.1"/>
    </source>
</evidence>
<reference evidence="2" key="2">
    <citation type="journal article" date="2014" name="ISME J.">
        <title>Microbial stratification in low pH oxic and suboxic macroscopic growths along an acid mine drainage.</title>
        <authorList>
            <person name="Mendez-Garcia C."/>
            <person name="Mesa V."/>
            <person name="Sprenger R.R."/>
            <person name="Richter M."/>
            <person name="Diez M.S."/>
            <person name="Solano J."/>
            <person name="Bargiela R."/>
            <person name="Golyshina O.V."/>
            <person name="Manteca A."/>
            <person name="Ramos J.L."/>
            <person name="Gallego J.R."/>
            <person name="Llorente I."/>
            <person name="Martins Dos Santos V.A."/>
            <person name="Jensen O.N."/>
            <person name="Pelaez A.I."/>
            <person name="Sanchez J."/>
            <person name="Ferrer M."/>
        </authorList>
    </citation>
    <scope>NUCLEOTIDE SEQUENCE</scope>
</reference>